<feature type="transmembrane region" description="Helical" evidence="1">
    <location>
        <begin position="117"/>
        <end position="139"/>
    </location>
</feature>
<dbReference type="InterPro" id="IPR032816">
    <property type="entry name" value="VTT_dom"/>
</dbReference>
<proteinExistence type="predicted"/>
<gene>
    <name evidence="3" type="ORF">ABFZ84_06310</name>
</gene>
<feature type="transmembrane region" description="Helical" evidence="1">
    <location>
        <begin position="170"/>
        <end position="188"/>
    </location>
</feature>
<dbReference type="Proteomes" id="UP001560685">
    <property type="component" value="Unassembled WGS sequence"/>
</dbReference>
<dbReference type="PANTHER" id="PTHR42709:SF11">
    <property type="entry name" value="DEDA FAMILY PROTEIN"/>
    <property type="match status" value="1"/>
</dbReference>
<dbReference type="InterPro" id="IPR051311">
    <property type="entry name" value="DedA_domain"/>
</dbReference>
<dbReference type="Pfam" id="PF09335">
    <property type="entry name" value="VTT_dom"/>
    <property type="match status" value="1"/>
</dbReference>
<sequence length="189" mass="20419">MAKLLKSLSENRKWMGPNAAILGFLEGSFVPFPMEPLFIPMMAAEHKRAWVLALWMVIGNVAGAVLMYGLGALLLEPVVEPLMSSLDMQQDFEKASASLKENAFIALFTVGITPIPFQVGAAAAGAVGVLIPVFLFAVSLSRGIRYLALAGIVMLIGRRANALLKKHERMIFVTGLLLFVGIVAYAMLK</sequence>
<feature type="transmembrane region" description="Helical" evidence="1">
    <location>
        <begin position="51"/>
        <end position="75"/>
    </location>
</feature>
<name>A0ABV3Z2Z5_9PROT</name>
<evidence type="ECO:0000256" key="1">
    <source>
        <dbReference type="SAM" id="Phobius"/>
    </source>
</evidence>
<keyword evidence="1" id="KW-0472">Membrane</keyword>
<dbReference type="PANTHER" id="PTHR42709">
    <property type="entry name" value="ALKALINE PHOSPHATASE LIKE PROTEIN"/>
    <property type="match status" value="1"/>
</dbReference>
<evidence type="ECO:0000313" key="4">
    <source>
        <dbReference type="Proteomes" id="UP001560685"/>
    </source>
</evidence>
<feature type="domain" description="VTT" evidence="2">
    <location>
        <begin position="49"/>
        <end position="152"/>
    </location>
</feature>
<keyword evidence="1" id="KW-1133">Transmembrane helix</keyword>
<comment type="caution">
    <text evidence="3">The sequence shown here is derived from an EMBL/GenBank/DDBJ whole genome shotgun (WGS) entry which is preliminary data.</text>
</comment>
<dbReference type="EMBL" id="JBEHZE010000001">
    <property type="protein sequence ID" value="MEX6633160.1"/>
    <property type="molecule type" value="Genomic_DNA"/>
</dbReference>
<dbReference type="RefSeq" id="WP_369313106.1">
    <property type="nucleotide sequence ID" value="NZ_JBEHZE010000001.1"/>
</dbReference>
<keyword evidence="1" id="KW-0812">Transmembrane</keyword>
<feature type="transmembrane region" description="Helical" evidence="1">
    <location>
        <begin position="146"/>
        <end position="164"/>
    </location>
</feature>
<evidence type="ECO:0000259" key="2">
    <source>
        <dbReference type="Pfam" id="PF09335"/>
    </source>
</evidence>
<reference evidence="3 4" key="1">
    <citation type="submission" date="2024-05" db="EMBL/GenBank/DDBJ databases">
        <title>Three bacterial strains, DH-69, EH-24, and ECK-19 isolated from coastal sediments.</title>
        <authorList>
            <person name="Ye Y.-Q."/>
            <person name="Du Z.-J."/>
        </authorList>
    </citation>
    <scope>NUCLEOTIDE SEQUENCE [LARGE SCALE GENOMIC DNA]</scope>
    <source>
        <strain evidence="3 4">ECK-19</strain>
    </source>
</reference>
<accession>A0ABV3Z2Z5</accession>
<evidence type="ECO:0000313" key="3">
    <source>
        <dbReference type="EMBL" id="MEX6633160.1"/>
    </source>
</evidence>
<keyword evidence="4" id="KW-1185">Reference proteome</keyword>
<organism evidence="3 4">
    <name type="scientific">Hyphococcus lacteus</name>
    <dbReference type="NCBI Taxonomy" id="3143536"/>
    <lineage>
        <taxon>Bacteria</taxon>
        <taxon>Pseudomonadati</taxon>
        <taxon>Pseudomonadota</taxon>
        <taxon>Alphaproteobacteria</taxon>
        <taxon>Parvularculales</taxon>
        <taxon>Parvularculaceae</taxon>
        <taxon>Hyphococcus</taxon>
    </lineage>
</organism>
<protein>
    <submittedName>
        <fullName evidence="3">VTT domain-containing protein</fullName>
    </submittedName>
</protein>